<feature type="domain" description="HTH tetR-type" evidence="5">
    <location>
        <begin position="18"/>
        <end position="78"/>
    </location>
</feature>
<reference evidence="6" key="1">
    <citation type="submission" date="2022-10" db="EMBL/GenBank/DDBJ databases">
        <title>The complete genomes of actinobacterial strains from the NBC collection.</title>
        <authorList>
            <person name="Joergensen T.S."/>
            <person name="Alvarez Arevalo M."/>
            <person name="Sterndorff E.B."/>
            <person name="Faurdal D."/>
            <person name="Vuksanovic O."/>
            <person name="Mourched A.-S."/>
            <person name="Charusanti P."/>
            <person name="Shaw S."/>
            <person name="Blin K."/>
            <person name="Weber T."/>
        </authorList>
    </citation>
    <scope>NUCLEOTIDE SEQUENCE</scope>
    <source>
        <strain evidence="6">NBC_00119</strain>
    </source>
</reference>
<name>A0AAU1UG37_9ACTN</name>
<feature type="DNA-binding region" description="H-T-H motif" evidence="4">
    <location>
        <begin position="41"/>
        <end position="60"/>
    </location>
</feature>
<dbReference type="EMBL" id="CP108195">
    <property type="protein sequence ID" value="WTS16873.1"/>
    <property type="molecule type" value="Genomic_DNA"/>
</dbReference>
<dbReference type="InterPro" id="IPR001647">
    <property type="entry name" value="HTH_TetR"/>
</dbReference>
<dbReference type="SUPFAM" id="SSF46689">
    <property type="entry name" value="Homeodomain-like"/>
    <property type="match status" value="1"/>
</dbReference>
<dbReference type="GO" id="GO:0003700">
    <property type="term" value="F:DNA-binding transcription factor activity"/>
    <property type="evidence" value="ECO:0007669"/>
    <property type="project" value="TreeGrafter"/>
</dbReference>
<dbReference type="AlphaFoldDB" id="A0AAU1UG37"/>
<protein>
    <submittedName>
        <fullName evidence="6">TetR/AcrR family transcriptional regulator</fullName>
    </submittedName>
</protein>
<evidence type="ECO:0000259" key="5">
    <source>
        <dbReference type="PROSITE" id="PS50977"/>
    </source>
</evidence>
<dbReference type="PROSITE" id="PS50977">
    <property type="entry name" value="HTH_TETR_2"/>
    <property type="match status" value="1"/>
</dbReference>
<keyword evidence="1" id="KW-0805">Transcription regulation</keyword>
<dbReference type="PANTHER" id="PTHR30055:SF234">
    <property type="entry name" value="HTH-TYPE TRANSCRIPTIONAL REGULATOR BETI"/>
    <property type="match status" value="1"/>
</dbReference>
<organism evidence="6">
    <name type="scientific">Streptomyces sp. NBC_00119</name>
    <dbReference type="NCBI Taxonomy" id="2975659"/>
    <lineage>
        <taxon>Bacteria</taxon>
        <taxon>Bacillati</taxon>
        <taxon>Actinomycetota</taxon>
        <taxon>Actinomycetes</taxon>
        <taxon>Kitasatosporales</taxon>
        <taxon>Streptomycetaceae</taxon>
        <taxon>Streptomyces</taxon>
    </lineage>
</organism>
<dbReference type="PANTHER" id="PTHR30055">
    <property type="entry name" value="HTH-TYPE TRANSCRIPTIONAL REGULATOR RUTR"/>
    <property type="match status" value="1"/>
</dbReference>
<evidence type="ECO:0000256" key="2">
    <source>
        <dbReference type="ARBA" id="ARBA00023125"/>
    </source>
</evidence>
<gene>
    <name evidence="6" type="ORF">OHU69_40935</name>
</gene>
<accession>A0AAU1UG37</accession>
<evidence type="ECO:0000256" key="4">
    <source>
        <dbReference type="PROSITE-ProRule" id="PRU00335"/>
    </source>
</evidence>
<dbReference type="Pfam" id="PF00440">
    <property type="entry name" value="TetR_N"/>
    <property type="match status" value="1"/>
</dbReference>
<dbReference type="InterPro" id="IPR036271">
    <property type="entry name" value="Tet_transcr_reg_TetR-rel_C_sf"/>
</dbReference>
<dbReference type="Gene3D" id="1.10.357.10">
    <property type="entry name" value="Tetracycline Repressor, domain 2"/>
    <property type="match status" value="1"/>
</dbReference>
<evidence type="ECO:0000256" key="3">
    <source>
        <dbReference type="ARBA" id="ARBA00023163"/>
    </source>
</evidence>
<dbReference type="InterPro" id="IPR050109">
    <property type="entry name" value="HTH-type_TetR-like_transc_reg"/>
</dbReference>
<evidence type="ECO:0000256" key="1">
    <source>
        <dbReference type="ARBA" id="ARBA00023015"/>
    </source>
</evidence>
<dbReference type="PRINTS" id="PR00455">
    <property type="entry name" value="HTHTETR"/>
</dbReference>
<keyword evidence="3" id="KW-0804">Transcription</keyword>
<proteinExistence type="predicted"/>
<sequence length="205" mass="22506">MSSSSTGTGRRGQYATTPARRLQIVRAALASFAEHGFERASLRDIAARAGVTHAALLRHFAGKEELLLAALTQREADEEEQAARIIALGTAGPAVLSAVLADEFADPDYQRNWMALAVAATSPDHPAHDFFAKRRERMRTRFRTSSLRTAYDSPEVTADEKVVMVLAMMDGLRIQTLLDPSQDALRLLEIFMRAVIGPEPEEDDA</sequence>
<dbReference type="GO" id="GO:0000976">
    <property type="term" value="F:transcription cis-regulatory region binding"/>
    <property type="evidence" value="ECO:0007669"/>
    <property type="project" value="TreeGrafter"/>
</dbReference>
<evidence type="ECO:0000313" key="6">
    <source>
        <dbReference type="EMBL" id="WTS16873.1"/>
    </source>
</evidence>
<dbReference type="InterPro" id="IPR009057">
    <property type="entry name" value="Homeodomain-like_sf"/>
</dbReference>
<dbReference type="SUPFAM" id="SSF48498">
    <property type="entry name" value="Tetracyclin repressor-like, C-terminal domain"/>
    <property type="match status" value="1"/>
</dbReference>
<keyword evidence="2 4" id="KW-0238">DNA-binding</keyword>